<gene>
    <name evidence="1" type="ORF">BDV36DRAFT_275746</name>
</gene>
<accession>A0ABQ6W215</accession>
<name>A0ABQ6W215_9EURO</name>
<proteinExistence type="predicted"/>
<evidence type="ECO:0000313" key="1">
    <source>
        <dbReference type="EMBL" id="KAE8411131.1"/>
    </source>
</evidence>
<dbReference type="Proteomes" id="UP000325395">
    <property type="component" value="Unassembled WGS sequence"/>
</dbReference>
<evidence type="ECO:0008006" key="3">
    <source>
        <dbReference type="Google" id="ProtNLM"/>
    </source>
</evidence>
<reference evidence="1 2" key="1">
    <citation type="submission" date="2019-04" db="EMBL/GenBank/DDBJ databases">
        <authorList>
            <consortium name="DOE Joint Genome Institute"/>
            <person name="Mondo S."/>
            <person name="Kjaerbolling I."/>
            <person name="Vesth T."/>
            <person name="Frisvad J.C."/>
            <person name="Nybo J.L."/>
            <person name="Theobald S."/>
            <person name="Kildgaard S."/>
            <person name="Isbrandt T."/>
            <person name="Kuo A."/>
            <person name="Sato A."/>
            <person name="Lyhne E.K."/>
            <person name="Kogle M.E."/>
            <person name="Wiebenga A."/>
            <person name="Kun R.S."/>
            <person name="Lubbers R.J."/>
            <person name="Makela M.R."/>
            <person name="Barry K."/>
            <person name="Chovatia M."/>
            <person name="Clum A."/>
            <person name="Daum C."/>
            <person name="Haridas S."/>
            <person name="He G."/>
            <person name="LaButti K."/>
            <person name="Lipzen A."/>
            <person name="Riley R."/>
            <person name="Salamov A."/>
            <person name="Simmons B.A."/>
            <person name="Magnuson J.K."/>
            <person name="Henrissat B."/>
            <person name="Mortensen U.H."/>
            <person name="Larsen T.O."/>
            <person name="Devries R.P."/>
            <person name="Grigoriev I.V."/>
            <person name="Machida M."/>
            <person name="Baker S.E."/>
            <person name="Andersen M.R."/>
            <person name="Cantor M.N."/>
            <person name="Hua S.X."/>
        </authorList>
    </citation>
    <scope>NUCLEOTIDE SEQUENCE [LARGE SCALE GENOMIC DNA]</scope>
    <source>
        <strain evidence="1 2">CBS 117616</strain>
    </source>
</reference>
<keyword evidence="2" id="KW-1185">Reference proteome</keyword>
<evidence type="ECO:0000313" key="2">
    <source>
        <dbReference type="Proteomes" id="UP000325395"/>
    </source>
</evidence>
<organism evidence="1 2">
    <name type="scientific">Aspergillus pseudocaelatus</name>
    <dbReference type="NCBI Taxonomy" id="1825620"/>
    <lineage>
        <taxon>Eukaryota</taxon>
        <taxon>Fungi</taxon>
        <taxon>Dikarya</taxon>
        <taxon>Ascomycota</taxon>
        <taxon>Pezizomycotina</taxon>
        <taxon>Eurotiomycetes</taxon>
        <taxon>Eurotiomycetidae</taxon>
        <taxon>Eurotiales</taxon>
        <taxon>Aspergillaceae</taxon>
        <taxon>Aspergillus</taxon>
        <taxon>Aspergillus subgen. Circumdati</taxon>
    </lineage>
</organism>
<dbReference type="EMBL" id="ML735891">
    <property type="protein sequence ID" value="KAE8411131.1"/>
    <property type="molecule type" value="Genomic_DNA"/>
</dbReference>
<protein>
    <recommendedName>
        <fullName evidence="3">F-box domain-containing protein</fullName>
    </recommendedName>
</protein>
<sequence>MDCRTIVRFYRRVAEGNVTRLIPYDGQPNYHDIIVPEACKMVRRELVVGCRYRSCCLYRLPIDVRFRIYAALFSHNGTALEIGRLEHTGIGNLQILRTSHLIYHEASIALYHSLSYRKLFLRAYGPYSADLLRRHPKPLPCCRSKEFEVNLEYPCRNEHLNWSRPLGSVVFLIGAENPRVALHRRWAFSEFITALKAAEPLRIFSLTVVVTENWNLPGFNEKDLVNALFSGAFKFLGRLNFRGFTEEERNRLCHLTHALRDPPLKIERIKTKIQGPGFSIWLCECLFFFFSPTLDALKHKVYDCEENIPISMSGLKSKSDDQKPLFSRCFCHNCTSNLTSI</sequence>